<gene>
    <name evidence="1" type="ORF">ABZ510_28620</name>
</gene>
<reference evidence="1 2" key="1">
    <citation type="submission" date="2024-06" db="EMBL/GenBank/DDBJ databases">
        <title>The Natural Products Discovery Center: Release of the First 8490 Sequenced Strains for Exploring Actinobacteria Biosynthetic Diversity.</title>
        <authorList>
            <person name="Kalkreuter E."/>
            <person name="Kautsar S.A."/>
            <person name="Yang D."/>
            <person name="Bader C.D."/>
            <person name="Teijaro C.N."/>
            <person name="Fluegel L."/>
            <person name="Davis C.M."/>
            <person name="Simpson J.R."/>
            <person name="Lauterbach L."/>
            <person name="Steele A.D."/>
            <person name="Gui C."/>
            <person name="Meng S."/>
            <person name="Li G."/>
            <person name="Viehrig K."/>
            <person name="Ye F."/>
            <person name="Su P."/>
            <person name="Kiefer A.F."/>
            <person name="Nichols A."/>
            <person name="Cepeda A.J."/>
            <person name="Yan W."/>
            <person name="Fan B."/>
            <person name="Jiang Y."/>
            <person name="Adhikari A."/>
            <person name="Zheng C.-J."/>
            <person name="Schuster L."/>
            <person name="Cowan T.M."/>
            <person name="Smanski M.J."/>
            <person name="Chevrette M.G."/>
            <person name="De Carvalho L.P.S."/>
            <person name="Shen B."/>
        </authorList>
    </citation>
    <scope>NUCLEOTIDE SEQUENCE [LARGE SCALE GENOMIC DNA]</scope>
    <source>
        <strain evidence="1 2">NPDC019708</strain>
    </source>
</reference>
<dbReference type="Proteomes" id="UP001550628">
    <property type="component" value="Unassembled WGS sequence"/>
</dbReference>
<organism evidence="1 2">
    <name type="scientific">Nocardia rhamnosiphila</name>
    <dbReference type="NCBI Taxonomy" id="426716"/>
    <lineage>
        <taxon>Bacteria</taxon>
        <taxon>Bacillati</taxon>
        <taxon>Actinomycetota</taxon>
        <taxon>Actinomycetes</taxon>
        <taxon>Mycobacteriales</taxon>
        <taxon>Nocardiaceae</taxon>
        <taxon>Nocardia</taxon>
    </lineage>
</organism>
<protein>
    <submittedName>
        <fullName evidence="1">Uncharacterized protein</fullName>
    </submittedName>
</protein>
<evidence type="ECO:0000313" key="2">
    <source>
        <dbReference type="Proteomes" id="UP001550628"/>
    </source>
</evidence>
<proteinExistence type="predicted"/>
<name>A0ABV2WY40_9NOCA</name>
<evidence type="ECO:0000313" key="1">
    <source>
        <dbReference type="EMBL" id="MEU1955809.1"/>
    </source>
</evidence>
<comment type="caution">
    <text evidence="1">The sequence shown here is derived from an EMBL/GenBank/DDBJ whole genome shotgun (WGS) entry which is preliminary data.</text>
</comment>
<keyword evidence="2" id="KW-1185">Reference proteome</keyword>
<dbReference type="EMBL" id="JBEYBF010000028">
    <property type="protein sequence ID" value="MEU1955809.1"/>
    <property type="molecule type" value="Genomic_DNA"/>
</dbReference>
<accession>A0ABV2WY40</accession>
<sequence length="109" mass="12136">MSERVPLPSAVALIRLNLPTRDIDLHELAARHGYRLVYTVETDTVPRLAMHALARHAAEAGAEAVVVPNFEHADDLRHLITENAALITPVQIYPRGHRWHGADPERGRA</sequence>
<dbReference type="RefSeq" id="WP_356957480.1">
    <property type="nucleotide sequence ID" value="NZ_JBEYBD010000009.1"/>
</dbReference>